<dbReference type="Gene3D" id="3.40.50.2300">
    <property type="match status" value="1"/>
</dbReference>
<dbReference type="EMBL" id="JAJEQN010000019">
    <property type="protein sequence ID" value="MCC2221727.1"/>
    <property type="molecule type" value="Genomic_DNA"/>
</dbReference>
<evidence type="ECO:0000256" key="8">
    <source>
        <dbReference type="ARBA" id="ARBA00022741"/>
    </source>
</evidence>
<name>A0AAE3JDF4_9FIRM</name>
<dbReference type="PANTHER" id="PTHR45339:SF1">
    <property type="entry name" value="HYBRID SIGNAL TRANSDUCTION HISTIDINE KINASE J"/>
    <property type="match status" value="1"/>
</dbReference>
<evidence type="ECO:0000256" key="10">
    <source>
        <dbReference type="ARBA" id="ARBA00022840"/>
    </source>
</evidence>
<keyword evidence="15" id="KW-0812">Transmembrane</keyword>
<evidence type="ECO:0000256" key="1">
    <source>
        <dbReference type="ARBA" id="ARBA00000085"/>
    </source>
</evidence>
<keyword evidence="12 15" id="KW-0472">Membrane</keyword>
<keyword evidence="7" id="KW-0808">Transferase</keyword>
<evidence type="ECO:0000256" key="5">
    <source>
        <dbReference type="ARBA" id="ARBA00022475"/>
    </source>
</evidence>
<dbReference type="RefSeq" id="WP_308731799.1">
    <property type="nucleotide sequence ID" value="NZ_JAJEQN010000019.1"/>
</dbReference>
<dbReference type="GO" id="GO:0005524">
    <property type="term" value="F:ATP binding"/>
    <property type="evidence" value="ECO:0007669"/>
    <property type="project" value="UniProtKB-KW"/>
</dbReference>
<keyword evidence="19" id="KW-1185">Reference proteome</keyword>
<dbReference type="Proteomes" id="UP001198200">
    <property type="component" value="Unassembled WGS sequence"/>
</dbReference>
<evidence type="ECO:0000256" key="2">
    <source>
        <dbReference type="ARBA" id="ARBA00004236"/>
    </source>
</evidence>
<feature type="domain" description="Histidine kinase" evidence="16">
    <location>
        <begin position="618"/>
        <end position="843"/>
    </location>
</feature>
<evidence type="ECO:0000256" key="4">
    <source>
        <dbReference type="ARBA" id="ARBA00018672"/>
    </source>
</evidence>
<evidence type="ECO:0000313" key="18">
    <source>
        <dbReference type="EMBL" id="MCC2221727.1"/>
    </source>
</evidence>
<dbReference type="SMART" id="SM00387">
    <property type="entry name" value="HATPase_c"/>
    <property type="match status" value="1"/>
</dbReference>
<dbReference type="EC" id="2.7.13.3" evidence="3"/>
<evidence type="ECO:0000256" key="15">
    <source>
        <dbReference type="SAM" id="Phobius"/>
    </source>
</evidence>
<dbReference type="GO" id="GO:0005886">
    <property type="term" value="C:plasma membrane"/>
    <property type="evidence" value="ECO:0007669"/>
    <property type="project" value="UniProtKB-SubCell"/>
</dbReference>
<accession>A0AAE3JDF4</accession>
<dbReference type="Gene3D" id="3.40.190.10">
    <property type="entry name" value="Periplasmic binding protein-like II"/>
    <property type="match status" value="4"/>
</dbReference>
<dbReference type="SMART" id="SM00388">
    <property type="entry name" value="HisKA"/>
    <property type="match status" value="1"/>
</dbReference>
<dbReference type="PRINTS" id="PR00344">
    <property type="entry name" value="BCTRLSENSOR"/>
</dbReference>
<evidence type="ECO:0000256" key="14">
    <source>
        <dbReference type="PROSITE-ProRule" id="PRU00169"/>
    </source>
</evidence>
<dbReference type="InterPro" id="IPR004358">
    <property type="entry name" value="Sig_transdc_His_kin-like_C"/>
</dbReference>
<comment type="subcellular location">
    <subcellularLocation>
        <location evidence="2">Cell membrane</location>
    </subcellularLocation>
</comment>
<evidence type="ECO:0000256" key="6">
    <source>
        <dbReference type="ARBA" id="ARBA00022553"/>
    </source>
</evidence>
<sequence length="990" mass="111817">MKTKADRELKGISQKAFNKTNHIIKIISCLCLSMFILCQPLSFCVPVNAETIDDDIVMTDNISNDSTKQETKKSGTQTNECKVIRVGSFEDTFNYVDENGVRRGFGYELMQALAGYAGWKFEYVKCDWSNCFDKLENGEIDVIGDISYTDERTQEMLFSEEPMGEEKYILYADMSNTDIGTSDFKSMDGKRVGVLLGTEPESMLTEWEKKNGIHTEHVNVYDNDDVKKKLADNEIDCFVSLEEAIWSEWGISSVTSIGKSGIYFAINKERSDIKEELDFAMRQLDKDSPFFKADLYKKYFTLDYSQILTGQEKSWMEEKETIRIGFLNDDPAVFFMDEETGKLTGMMAEYIAYAKDCLGNQILKFNIQSYDDYDEMIQALQDCEIDMIFYAARNPNFAEENGYALTNTAWTYSLMAVTDEKYFNENEVYTVAVPKEKEALKQHIAFNYPQWKLVDYDSFNDAEDMVIKENADCFIMGTSQVIKYDNNKDFKSIPLTKTMEACFAVRRGEGNLLSILNKTLKTMPSDMLTSALAIYDSTADKVTFLDFIKDNLLTVFVTTSLFALGIIGIILVLLRKARKAEAAAKVAAKDTQKLNDKLEVALKKAEDASLSKTSFLHNMSHDIRTPMNAVLGYAQLMKDELKGKGMPETLEHLEKLQQSGNLLLSIINNVLDMARIESGRMEIDESYTQIEYILQDLFEIFDDEAKKKNIAFNYKMNVEHDHVLIDITKVKEIFVNILSNAIKYTPAGGSVMVNVDELPCNEPGYMMVRTSVSDTGIGMSQEYLTKIFDAFTREQNTTKSKIAGTGLGMSIVKKYVELLGGTINVESELGKGSTFSVILKHRIVDESCYAKKHDEELGTGSEILNGRHILLAEDNDLNAEIAEAILERVGLKIERVEDGVQCVNKVAKMPVGTYDMILMDIQMPKMDGYKATQEIRHLPDKDKACIPIIAMTASAFEEDKREAIAAGMNGHIAKPIDVNELMAILVENIR</sequence>
<keyword evidence="6 14" id="KW-0597">Phosphoprotein</keyword>
<dbReference type="GO" id="GO:0000155">
    <property type="term" value="F:phosphorelay sensor kinase activity"/>
    <property type="evidence" value="ECO:0007669"/>
    <property type="project" value="InterPro"/>
</dbReference>
<dbReference type="SUPFAM" id="SSF55874">
    <property type="entry name" value="ATPase domain of HSP90 chaperone/DNA topoisomerase II/histidine kinase"/>
    <property type="match status" value="1"/>
</dbReference>
<evidence type="ECO:0000259" key="17">
    <source>
        <dbReference type="PROSITE" id="PS50110"/>
    </source>
</evidence>
<dbReference type="SUPFAM" id="SSF47384">
    <property type="entry name" value="Homodimeric domain of signal transducing histidine kinase"/>
    <property type="match status" value="1"/>
</dbReference>
<dbReference type="Pfam" id="PF00512">
    <property type="entry name" value="HisKA"/>
    <property type="match status" value="1"/>
</dbReference>
<evidence type="ECO:0000256" key="9">
    <source>
        <dbReference type="ARBA" id="ARBA00022777"/>
    </source>
</evidence>
<keyword evidence="8" id="KW-0547">Nucleotide-binding</keyword>
<gene>
    <name evidence="18" type="ORF">LKD48_08790</name>
</gene>
<dbReference type="Gene3D" id="1.10.287.130">
    <property type="match status" value="1"/>
</dbReference>
<keyword evidence="10" id="KW-0067">ATP-binding</keyword>
<comment type="catalytic activity">
    <reaction evidence="1">
        <text>ATP + protein L-histidine = ADP + protein N-phospho-L-histidine.</text>
        <dbReference type="EC" id="2.7.13.3"/>
    </reaction>
</comment>
<dbReference type="InterPro" id="IPR001789">
    <property type="entry name" value="Sig_transdc_resp-reg_receiver"/>
</dbReference>
<keyword evidence="11" id="KW-0902">Two-component regulatory system</keyword>
<dbReference type="SUPFAM" id="SSF52172">
    <property type="entry name" value="CheY-like"/>
    <property type="match status" value="1"/>
</dbReference>
<dbReference type="Pfam" id="PF00497">
    <property type="entry name" value="SBP_bac_3"/>
    <property type="match status" value="2"/>
</dbReference>
<feature type="domain" description="Response regulatory" evidence="17">
    <location>
        <begin position="868"/>
        <end position="989"/>
    </location>
</feature>
<dbReference type="InterPro" id="IPR011006">
    <property type="entry name" value="CheY-like_superfamily"/>
</dbReference>
<dbReference type="PANTHER" id="PTHR45339">
    <property type="entry name" value="HYBRID SIGNAL TRANSDUCTION HISTIDINE KINASE J"/>
    <property type="match status" value="1"/>
</dbReference>
<dbReference type="PROSITE" id="PS50110">
    <property type="entry name" value="RESPONSE_REGULATORY"/>
    <property type="match status" value="1"/>
</dbReference>
<feature type="modified residue" description="4-aspartylphosphate" evidence="14">
    <location>
        <position position="920"/>
    </location>
</feature>
<evidence type="ECO:0000256" key="12">
    <source>
        <dbReference type="ARBA" id="ARBA00023136"/>
    </source>
</evidence>
<dbReference type="InterPro" id="IPR005467">
    <property type="entry name" value="His_kinase_dom"/>
</dbReference>
<dbReference type="InterPro" id="IPR003594">
    <property type="entry name" value="HATPase_dom"/>
</dbReference>
<dbReference type="PROSITE" id="PS50109">
    <property type="entry name" value="HIS_KIN"/>
    <property type="match status" value="1"/>
</dbReference>
<dbReference type="Gene3D" id="3.30.565.10">
    <property type="entry name" value="Histidine kinase-like ATPase, C-terminal domain"/>
    <property type="match status" value="1"/>
</dbReference>
<reference evidence="18 19" key="1">
    <citation type="submission" date="2021-10" db="EMBL/GenBank/DDBJ databases">
        <title>Anaerobic single-cell dispensing facilitates the cultivation of human gut bacteria.</title>
        <authorList>
            <person name="Afrizal A."/>
        </authorList>
    </citation>
    <scope>NUCLEOTIDE SEQUENCE [LARGE SCALE GENOMIC DNA]</scope>
    <source>
        <strain evidence="18 19">CLA-AA-H224</strain>
    </source>
</reference>
<dbReference type="FunFam" id="3.30.565.10:FF:000023">
    <property type="entry name" value="PAS domain-containing sensor histidine kinase"/>
    <property type="match status" value="1"/>
</dbReference>
<protein>
    <recommendedName>
        <fullName evidence="4">Stage 0 sporulation protein A homolog</fullName>
        <ecNumber evidence="3">2.7.13.3</ecNumber>
    </recommendedName>
</protein>
<dbReference type="SMART" id="SM00448">
    <property type="entry name" value="REC"/>
    <property type="match status" value="1"/>
</dbReference>
<dbReference type="CDD" id="cd00082">
    <property type="entry name" value="HisKA"/>
    <property type="match status" value="1"/>
</dbReference>
<dbReference type="InterPro" id="IPR003661">
    <property type="entry name" value="HisK_dim/P_dom"/>
</dbReference>
<comment type="function">
    <text evidence="13">May play the central regulatory role in sporulation. It may be an element of the effector pathway responsible for the activation of sporulation genes in response to nutritional stress. Spo0A may act in concert with spo0H (a sigma factor) to control the expression of some genes that are critical to the sporulation process.</text>
</comment>
<dbReference type="Pfam" id="PF02518">
    <property type="entry name" value="HATPase_c"/>
    <property type="match status" value="1"/>
</dbReference>
<evidence type="ECO:0000256" key="11">
    <source>
        <dbReference type="ARBA" id="ARBA00023012"/>
    </source>
</evidence>
<keyword evidence="5" id="KW-1003">Cell membrane</keyword>
<evidence type="ECO:0000256" key="13">
    <source>
        <dbReference type="ARBA" id="ARBA00024867"/>
    </source>
</evidence>
<proteinExistence type="predicted"/>
<dbReference type="InterPro" id="IPR001638">
    <property type="entry name" value="Solute-binding_3/MltF_N"/>
</dbReference>
<keyword evidence="15" id="KW-1133">Transmembrane helix</keyword>
<comment type="caution">
    <text evidence="18">The sequence shown here is derived from an EMBL/GenBank/DDBJ whole genome shotgun (WGS) entry which is preliminary data.</text>
</comment>
<evidence type="ECO:0000256" key="7">
    <source>
        <dbReference type="ARBA" id="ARBA00022679"/>
    </source>
</evidence>
<dbReference type="Pfam" id="PF00072">
    <property type="entry name" value="Response_reg"/>
    <property type="match status" value="1"/>
</dbReference>
<evidence type="ECO:0000313" key="19">
    <source>
        <dbReference type="Proteomes" id="UP001198200"/>
    </source>
</evidence>
<dbReference type="AlphaFoldDB" id="A0AAE3JDF4"/>
<dbReference type="InterPro" id="IPR036097">
    <property type="entry name" value="HisK_dim/P_sf"/>
</dbReference>
<organism evidence="18 19">
    <name type="scientific">Anthropogastromicrobium aceti</name>
    <dbReference type="NCBI Taxonomy" id="2981768"/>
    <lineage>
        <taxon>Bacteria</taxon>
        <taxon>Bacillati</taxon>
        <taxon>Bacillota</taxon>
        <taxon>Clostridia</taxon>
        <taxon>Lachnospirales</taxon>
        <taxon>Lachnospiraceae</taxon>
        <taxon>Anthropogastromicrobium</taxon>
    </lineage>
</organism>
<dbReference type="CDD" id="cd17546">
    <property type="entry name" value="REC_hyHK_CKI1_RcsC-like"/>
    <property type="match status" value="1"/>
</dbReference>
<keyword evidence="9" id="KW-0418">Kinase</keyword>
<dbReference type="SMART" id="SM00062">
    <property type="entry name" value="PBPb"/>
    <property type="match status" value="2"/>
</dbReference>
<dbReference type="SUPFAM" id="SSF53850">
    <property type="entry name" value="Periplasmic binding protein-like II"/>
    <property type="match status" value="2"/>
</dbReference>
<dbReference type="InterPro" id="IPR036890">
    <property type="entry name" value="HATPase_C_sf"/>
</dbReference>
<evidence type="ECO:0000256" key="3">
    <source>
        <dbReference type="ARBA" id="ARBA00012438"/>
    </source>
</evidence>
<feature type="transmembrane region" description="Helical" evidence="15">
    <location>
        <begin position="552"/>
        <end position="574"/>
    </location>
</feature>
<evidence type="ECO:0000259" key="16">
    <source>
        <dbReference type="PROSITE" id="PS50109"/>
    </source>
</evidence>